<evidence type="ECO:0000313" key="2">
    <source>
        <dbReference type="Proteomes" id="UP000608890"/>
    </source>
</evidence>
<name>A0A917X332_9ACTN</name>
<dbReference type="AlphaFoldDB" id="A0A917X332"/>
<organism evidence="1 2">
    <name type="scientific">Micromonospora sonchi</name>
    <dbReference type="NCBI Taxonomy" id="1763543"/>
    <lineage>
        <taxon>Bacteria</taxon>
        <taxon>Bacillati</taxon>
        <taxon>Actinomycetota</taxon>
        <taxon>Actinomycetes</taxon>
        <taxon>Micromonosporales</taxon>
        <taxon>Micromonosporaceae</taxon>
        <taxon>Micromonospora</taxon>
    </lineage>
</organism>
<dbReference type="EMBL" id="BMNB01000032">
    <property type="protein sequence ID" value="GGM59629.1"/>
    <property type="molecule type" value="Genomic_DNA"/>
</dbReference>
<sequence>MALIVAVGALARDVFDWKIPGTASEDRQKIQIDVPESGTLSRCATLRGSAPRIKGKTLWMAHISPGGKYNFAQATYEDNGRWHATDTFGSESDVNQRFRVVVFLVAQETSSFLTGIRGASADGKPSSEYSAQALPPGATHEASLMVIRDGTRGQPHCGQLGT</sequence>
<gene>
    <name evidence="1" type="ORF">GCM10011608_50930</name>
</gene>
<reference evidence="1" key="2">
    <citation type="submission" date="2020-09" db="EMBL/GenBank/DDBJ databases">
        <authorList>
            <person name="Sun Q."/>
            <person name="Zhou Y."/>
        </authorList>
    </citation>
    <scope>NUCLEOTIDE SEQUENCE</scope>
    <source>
        <strain evidence="1">CGMCC 4.7312</strain>
    </source>
</reference>
<evidence type="ECO:0000313" key="1">
    <source>
        <dbReference type="EMBL" id="GGM59629.1"/>
    </source>
</evidence>
<protein>
    <submittedName>
        <fullName evidence="1">Uncharacterized protein</fullName>
    </submittedName>
</protein>
<dbReference type="Proteomes" id="UP000608890">
    <property type="component" value="Unassembled WGS sequence"/>
</dbReference>
<comment type="caution">
    <text evidence="1">The sequence shown here is derived from an EMBL/GenBank/DDBJ whole genome shotgun (WGS) entry which is preliminary data.</text>
</comment>
<accession>A0A917X332</accession>
<reference evidence="1" key="1">
    <citation type="journal article" date="2014" name="Int. J. Syst. Evol. Microbiol.">
        <title>Complete genome sequence of Corynebacterium casei LMG S-19264T (=DSM 44701T), isolated from a smear-ripened cheese.</title>
        <authorList>
            <consortium name="US DOE Joint Genome Institute (JGI-PGF)"/>
            <person name="Walter F."/>
            <person name="Albersmeier A."/>
            <person name="Kalinowski J."/>
            <person name="Ruckert C."/>
        </authorList>
    </citation>
    <scope>NUCLEOTIDE SEQUENCE</scope>
    <source>
        <strain evidence="1">CGMCC 4.7312</strain>
    </source>
</reference>
<proteinExistence type="predicted"/>
<keyword evidence="2" id="KW-1185">Reference proteome</keyword>